<sequence length="81" mass="8920">MSTLESQPSMTATEFAAYIDSVVETLQTKMDGVSGQMNEKLEDMSNRIDSLEQTLSDVVKQMDEQKPRQDPATTTAGTEDS</sequence>
<evidence type="ECO:0000313" key="3">
    <source>
        <dbReference type="EMBL" id="OAD68193.1"/>
    </source>
</evidence>
<evidence type="ECO:0000256" key="2">
    <source>
        <dbReference type="SAM" id="MobiDB-lite"/>
    </source>
</evidence>
<dbReference type="GeneID" id="28999663"/>
<dbReference type="EMBL" id="KV440996">
    <property type="protein sequence ID" value="OAD68193.1"/>
    <property type="molecule type" value="Genomic_DNA"/>
</dbReference>
<dbReference type="RefSeq" id="XP_018286233.1">
    <property type="nucleotide sequence ID" value="XM_018438757.1"/>
</dbReference>
<feature type="compositionally biased region" description="Polar residues" evidence="2">
    <location>
        <begin position="71"/>
        <end position="81"/>
    </location>
</feature>
<name>A0A162TLY4_PHYB8</name>
<comment type="similarity">
    <text evidence="1">Belongs to the HSBP1 family.</text>
</comment>
<protein>
    <submittedName>
        <fullName evidence="3">Uncharacterized protein</fullName>
    </submittedName>
</protein>
<dbReference type="Pfam" id="PF06825">
    <property type="entry name" value="HSBP1"/>
    <property type="match status" value="1"/>
</dbReference>
<proteinExistence type="inferred from homology"/>
<dbReference type="InterPro" id="IPR009643">
    <property type="entry name" value="HS1-bd"/>
</dbReference>
<dbReference type="GO" id="GO:0005634">
    <property type="term" value="C:nucleus"/>
    <property type="evidence" value="ECO:0007669"/>
    <property type="project" value="TreeGrafter"/>
</dbReference>
<feature type="compositionally biased region" description="Basic and acidic residues" evidence="2">
    <location>
        <begin position="60"/>
        <end position="69"/>
    </location>
</feature>
<dbReference type="Gene3D" id="1.20.5.430">
    <property type="match status" value="1"/>
</dbReference>
<reference evidence="4" key="1">
    <citation type="submission" date="2015-06" db="EMBL/GenBank/DDBJ databases">
        <title>Expansion of signal transduction pathways in fungi by whole-genome duplication.</title>
        <authorList>
            <consortium name="DOE Joint Genome Institute"/>
            <person name="Corrochano L.M."/>
            <person name="Kuo A."/>
            <person name="Marcet-Houben M."/>
            <person name="Polaino S."/>
            <person name="Salamov A."/>
            <person name="Villalobos J.M."/>
            <person name="Alvarez M.I."/>
            <person name="Avalos J."/>
            <person name="Benito E.P."/>
            <person name="Benoit I."/>
            <person name="Burger G."/>
            <person name="Camino L.P."/>
            <person name="Canovas D."/>
            <person name="Cerda-Olmedo E."/>
            <person name="Cheng J.-F."/>
            <person name="Dominguez A."/>
            <person name="Elias M."/>
            <person name="Eslava A.P."/>
            <person name="Glaser F."/>
            <person name="Grimwood J."/>
            <person name="Gutierrez G."/>
            <person name="Heitman J."/>
            <person name="Henrissat B."/>
            <person name="Iturriaga E.A."/>
            <person name="Lang B.F."/>
            <person name="Lavin J.L."/>
            <person name="Lee S."/>
            <person name="Li W."/>
            <person name="Lindquist E."/>
            <person name="Lopez-Garcia S."/>
            <person name="Luque E.M."/>
            <person name="Marcos A.T."/>
            <person name="Martin J."/>
            <person name="McCluskey K."/>
            <person name="Medina H.R."/>
            <person name="Miralles-Duran A."/>
            <person name="Miyazaki A."/>
            <person name="Munoz-Torres E."/>
            <person name="Oguiza J.A."/>
            <person name="Ohm R."/>
            <person name="Olmedo M."/>
            <person name="Orejas M."/>
            <person name="Ortiz-Castellanos L."/>
            <person name="Pisabarro A.G."/>
            <person name="Rodriguez-Romero J."/>
            <person name="Ruiz-Herrera J."/>
            <person name="Ruiz-Vazquez R."/>
            <person name="Sanz C."/>
            <person name="Schackwitz W."/>
            <person name="Schmutz J."/>
            <person name="Shahriari M."/>
            <person name="Shelest E."/>
            <person name="Silva-Franco F."/>
            <person name="Soanes D."/>
            <person name="Syed K."/>
            <person name="Tagua V.G."/>
            <person name="Talbot N.J."/>
            <person name="Thon M."/>
            <person name="De vries R.P."/>
            <person name="Wiebenga A."/>
            <person name="Yadav J.S."/>
            <person name="Braun E.L."/>
            <person name="Baker S."/>
            <person name="Garre V."/>
            <person name="Horwitz B."/>
            <person name="Torres-Martinez S."/>
            <person name="Idnurm A."/>
            <person name="Herrera-Estrella A."/>
            <person name="Gabaldon T."/>
            <person name="Grigoriev I.V."/>
        </authorList>
    </citation>
    <scope>NUCLEOTIDE SEQUENCE [LARGE SCALE GENOMIC DNA]</scope>
    <source>
        <strain evidence="4">NRRL 1555(-)</strain>
    </source>
</reference>
<dbReference type="InParanoid" id="A0A162TLY4"/>
<evidence type="ECO:0000313" key="4">
    <source>
        <dbReference type="Proteomes" id="UP000077315"/>
    </source>
</evidence>
<accession>A0A162TLY4</accession>
<dbReference type="Proteomes" id="UP000077315">
    <property type="component" value="Unassembled WGS sequence"/>
</dbReference>
<evidence type="ECO:0000256" key="1">
    <source>
        <dbReference type="ARBA" id="ARBA00006349"/>
    </source>
</evidence>
<dbReference type="PANTHER" id="PTHR19424:SF0">
    <property type="entry name" value="HEAT SHOCK FACTOR BINDING PROTEIN 1"/>
    <property type="match status" value="1"/>
</dbReference>
<dbReference type="OrthoDB" id="4159489at2759"/>
<dbReference type="AlphaFoldDB" id="A0A162TLY4"/>
<dbReference type="GO" id="GO:0003714">
    <property type="term" value="F:transcription corepressor activity"/>
    <property type="evidence" value="ECO:0007669"/>
    <property type="project" value="InterPro"/>
</dbReference>
<feature type="region of interest" description="Disordered" evidence="2">
    <location>
        <begin position="51"/>
        <end position="81"/>
    </location>
</feature>
<gene>
    <name evidence="3" type="ORF">PHYBLDRAFT_183360</name>
</gene>
<dbReference type="GO" id="GO:0070370">
    <property type="term" value="P:cellular heat acclimation"/>
    <property type="evidence" value="ECO:0007669"/>
    <property type="project" value="TreeGrafter"/>
</dbReference>
<keyword evidence="4" id="KW-1185">Reference proteome</keyword>
<dbReference type="GO" id="GO:0005829">
    <property type="term" value="C:cytosol"/>
    <property type="evidence" value="ECO:0007669"/>
    <property type="project" value="TreeGrafter"/>
</dbReference>
<dbReference type="PANTHER" id="PTHR19424">
    <property type="entry name" value="HEAT SHOCK FACTOR BINDING PROTEIN 1"/>
    <property type="match status" value="1"/>
</dbReference>
<organism evidence="3 4">
    <name type="scientific">Phycomyces blakesleeanus (strain ATCC 8743b / DSM 1359 / FGSC 10004 / NBRC 33097 / NRRL 1555)</name>
    <dbReference type="NCBI Taxonomy" id="763407"/>
    <lineage>
        <taxon>Eukaryota</taxon>
        <taxon>Fungi</taxon>
        <taxon>Fungi incertae sedis</taxon>
        <taxon>Mucoromycota</taxon>
        <taxon>Mucoromycotina</taxon>
        <taxon>Mucoromycetes</taxon>
        <taxon>Mucorales</taxon>
        <taxon>Phycomycetaceae</taxon>
        <taxon>Phycomyces</taxon>
    </lineage>
</organism>
<dbReference type="VEuPathDB" id="FungiDB:PHYBLDRAFT_183360"/>